<reference evidence="2" key="1">
    <citation type="journal article" date="2022" name="Mol. Ecol. Resour.">
        <title>The genomes of chicory, endive, great burdock and yacon provide insights into Asteraceae palaeo-polyploidization history and plant inulin production.</title>
        <authorList>
            <person name="Fan W."/>
            <person name="Wang S."/>
            <person name="Wang H."/>
            <person name="Wang A."/>
            <person name="Jiang F."/>
            <person name="Liu H."/>
            <person name="Zhao H."/>
            <person name="Xu D."/>
            <person name="Zhang Y."/>
        </authorList>
    </citation>
    <scope>NUCLEOTIDE SEQUENCE [LARGE SCALE GENOMIC DNA]</scope>
    <source>
        <strain evidence="2">cv. Yunnan</strain>
    </source>
</reference>
<evidence type="ECO:0000313" key="2">
    <source>
        <dbReference type="Proteomes" id="UP001056120"/>
    </source>
</evidence>
<reference evidence="1 2" key="2">
    <citation type="journal article" date="2022" name="Mol. Ecol. Resour.">
        <title>The genomes of chicory, endive, great burdock and yacon provide insights into Asteraceae paleo-polyploidization history and plant inulin production.</title>
        <authorList>
            <person name="Fan W."/>
            <person name="Wang S."/>
            <person name="Wang H."/>
            <person name="Wang A."/>
            <person name="Jiang F."/>
            <person name="Liu H."/>
            <person name="Zhao H."/>
            <person name="Xu D."/>
            <person name="Zhang Y."/>
        </authorList>
    </citation>
    <scope>NUCLEOTIDE SEQUENCE [LARGE SCALE GENOMIC DNA]</scope>
    <source>
        <strain evidence="2">cv. Yunnan</strain>
        <tissue evidence="1">Leaves</tissue>
    </source>
</reference>
<sequence>MLVRGSKEVICWSHVKTSPTQPLLRWKGWGKTSFLKKKVKTSDTWITLNSTPPPPPLSHTQLHPLLEREDSTTHSDKRKKKRSTLVIHNQLPNSIFVKKNLALLS</sequence>
<accession>A0ACB8ZHX9</accession>
<dbReference type="EMBL" id="CM042043">
    <property type="protein sequence ID" value="KAI3695725.1"/>
    <property type="molecule type" value="Genomic_DNA"/>
</dbReference>
<name>A0ACB8ZHX9_9ASTR</name>
<organism evidence="1 2">
    <name type="scientific">Smallanthus sonchifolius</name>
    <dbReference type="NCBI Taxonomy" id="185202"/>
    <lineage>
        <taxon>Eukaryota</taxon>
        <taxon>Viridiplantae</taxon>
        <taxon>Streptophyta</taxon>
        <taxon>Embryophyta</taxon>
        <taxon>Tracheophyta</taxon>
        <taxon>Spermatophyta</taxon>
        <taxon>Magnoliopsida</taxon>
        <taxon>eudicotyledons</taxon>
        <taxon>Gunneridae</taxon>
        <taxon>Pentapetalae</taxon>
        <taxon>asterids</taxon>
        <taxon>campanulids</taxon>
        <taxon>Asterales</taxon>
        <taxon>Asteraceae</taxon>
        <taxon>Asteroideae</taxon>
        <taxon>Heliantheae alliance</taxon>
        <taxon>Millerieae</taxon>
        <taxon>Smallanthus</taxon>
    </lineage>
</organism>
<proteinExistence type="predicted"/>
<comment type="caution">
    <text evidence="1">The sequence shown here is derived from an EMBL/GenBank/DDBJ whole genome shotgun (WGS) entry which is preliminary data.</text>
</comment>
<gene>
    <name evidence="1" type="ORF">L1987_78725</name>
</gene>
<protein>
    <submittedName>
        <fullName evidence="1">Uncharacterized protein</fullName>
    </submittedName>
</protein>
<evidence type="ECO:0000313" key="1">
    <source>
        <dbReference type="EMBL" id="KAI3695725.1"/>
    </source>
</evidence>
<keyword evidence="2" id="KW-1185">Reference proteome</keyword>
<dbReference type="Proteomes" id="UP001056120">
    <property type="component" value="Linkage Group LG26"/>
</dbReference>